<dbReference type="FunFam" id="2.60.120.260:FF:000031">
    <property type="entry name" value="DUF642 family protein"/>
    <property type="match status" value="1"/>
</dbReference>
<dbReference type="GO" id="GO:0005886">
    <property type="term" value="C:plasma membrane"/>
    <property type="evidence" value="ECO:0007669"/>
    <property type="project" value="TreeGrafter"/>
</dbReference>
<dbReference type="PANTHER" id="PTHR31265:SF2">
    <property type="entry name" value="F17A17.37 PROTEIN"/>
    <property type="match status" value="1"/>
</dbReference>
<dbReference type="KEGG" id="mnt:21386752"/>
<keyword evidence="4 6" id="KW-0732">Signal</keyword>
<evidence type="ECO:0000256" key="4">
    <source>
        <dbReference type="ARBA" id="ARBA00022729"/>
    </source>
</evidence>
<dbReference type="AlphaFoldDB" id="W9RT32"/>
<keyword evidence="5" id="KW-0325">Glycoprotein</keyword>
<name>W9RT32_9ROSA</name>
<sequence length="376" mass="40579">MKMASLLSTFLLAFSLLFSSPAFAIRPRYGRTQFEGLLPNGNFEELPKKTDIVKTKLRGKYALPKWEIDGLVEYISGGPQPGGMYFAVAHGVHAVRLGNEASISQTIKVKKGSLYALTFAASRTCAQEEVLRVSASGQTGDLPLQTLYDSYGGDVYAYGFRAVNDTAIVKFHNPGVQEDPACGPLIDAVAIKQFFPVLPTRDNLVRNHGFEYGPHRLFNSSNGVLLPPKQEDATSPLPGWIIESLKAIKFISAKHFNVPFGSYAVELVAGRESAIAQVIRTVPGKSYLLSFTIGDARNGCHGTMAVEAFADKSTVKVSHNSVGKGGVTNGTLKFKADAARTRITFFSSFYHTKINDPGSLCGPVLDEVKVAPAPVA</sequence>
<feature type="domain" description="DUF642" evidence="7">
    <location>
        <begin position="204"/>
        <end position="370"/>
    </location>
</feature>
<evidence type="ECO:0000256" key="3">
    <source>
        <dbReference type="ARBA" id="ARBA00022525"/>
    </source>
</evidence>
<feature type="signal peptide" evidence="6">
    <location>
        <begin position="1"/>
        <end position="24"/>
    </location>
</feature>
<dbReference type="Pfam" id="PF04862">
    <property type="entry name" value="DUF642"/>
    <property type="match status" value="2"/>
</dbReference>
<dbReference type="Gene3D" id="2.60.120.260">
    <property type="entry name" value="Galactose-binding domain-like"/>
    <property type="match status" value="1"/>
</dbReference>
<reference evidence="9" key="1">
    <citation type="submission" date="2013-01" db="EMBL/GenBank/DDBJ databases">
        <title>Draft Genome Sequence of a Mulberry Tree, Morus notabilis C.K. Schneid.</title>
        <authorList>
            <person name="He N."/>
            <person name="Zhao S."/>
        </authorList>
    </citation>
    <scope>NUCLEOTIDE SEQUENCE</scope>
</reference>
<feature type="domain" description="DUF642" evidence="7">
    <location>
        <begin position="36"/>
        <end position="192"/>
    </location>
</feature>
<comment type="subcellular location">
    <subcellularLocation>
        <location evidence="1">Secreted</location>
        <location evidence="1">Cell wall</location>
    </subcellularLocation>
</comment>
<dbReference type="OrthoDB" id="1851446at2759"/>
<evidence type="ECO:0000256" key="6">
    <source>
        <dbReference type="SAM" id="SignalP"/>
    </source>
</evidence>
<keyword evidence="9" id="KW-1185">Reference proteome</keyword>
<dbReference type="InterPro" id="IPR052437">
    <property type="entry name" value="Pectin_Meth_Modulator"/>
</dbReference>
<evidence type="ECO:0000256" key="2">
    <source>
        <dbReference type="ARBA" id="ARBA00022512"/>
    </source>
</evidence>
<evidence type="ECO:0000256" key="1">
    <source>
        <dbReference type="ARBA" id="ARBA00004191"/>
    </source>
</evidence>
<evidence type="ECO:0000256" key="5">
    <source>
        <dbReference type="ARBA" id="ARBA00023180"/>
    </source>
</evidence>
<dbReference type="PANTHER" id="PTHR31265">
    <property type="entry name" value="OS02G0527500 PROTEIN-RELATED"/>
    <property type="match status" value="1"/>
</dbReference>
<gene>
    <name evidence="8" type="ORF">L484_003208</name>
</gene>
<proteinExistence type="predicted"/>
<evidence type="ECO:0000313" key="8">
    <source>
        <dbReference type="EMBL" id="EXB68167.1"/>
    </source>
</evidence>
<dbReference type="eggNOG" id="ENOG502QR96">
    <property type="taxonomic scope" value="Eukaryota"/>
</dbReference>
<evidence type="ECO:0000259" key="7">
    <source>
        <dbReference type="Pfam" id="PF04862"/>
    </source>
</evidence>
<feature type="chain" id="PRO_5004932761" description="DUF642 domain-containing protein" evidence="6">
    <location>
        <begin position="25"/>
        <end position="376"/>
    </location>
</feature>
<organism evidence="8 9">
    <name type="scientific">Morus notabilis</name>
    <dbReference type="NCBI Taxonomy" id="981085"/>
    <lineage>
        <taxon>Eukaryota</taxon>
        <taxon>Viridiplantae</taxon>
        <taxon>Streptophyta</taxon>
        <taxon>Embryophyta</taxon>
        <taxon>Tracheophyta</taxon>
        <taxon>Spermatophyta</taxon>
        <taxon>Magnoliopsida</taxon>
        <taxon>eudicotyledons</taxon>
        <taxon>Gunneridae</taxon>
        <taxon>Pentapetalae</taxon>
        <taxon>rosids</taxon>
        <taxon>fabids</taxon>
        <taxon>Rosales</taxon>
        <taxon>Moraceae</taxon>
        <taxon>Moreae</taxon>
        <taxon>Morus</taxon>
    </lineage>
</organism>
<dbReference type="Proteomes" id="UP000030645">
    <property type="component" value="Unassembled WGS sequence"/>
</dbReference>
<keyword evidence="2" id="KW-0134">Cell wall</keyword>
<accession>W9RT32</accession>
<evidence type="ECO:0000313" key="9">
    <source>
        <dbReference type="Proteomes" id="UP000030645"/>
    </source>
</evidence>
<dbReference type="EMBL" id="KE344572">
    <property type="protein sequence ID" value="EXB68167.1"/>
    <property type="molecule type" value="Genomic_DNA"/>
</dbReference>
<protein>
    <recommendedName>
        <fullName evidence="7">DUF642 domain-containing protein</fullName>
    </recommendedName>
</protein>
<keyword evidence="3" id="KW-0964">Secreted</keyword>
<dbReference type="InterPro" id="IPR006946">
    <property type="entry name" value="DGR2-like_dom"/>
</dbReference>
<dbReference type="STRING" id="981085.W9RT32"/>